<feature type="chain" id="PRO_5031339934" description="Ice-binding protein C-terminal domain-containing protein" evidence="1">
    <location>
        <begin position="20"/>
        <end position="225"/>
    </location>
</feature>
<evidence type="ECO:0000313" key="4">
    <source>
        <dbReference type="Proteomes" id="UP000566324"/>
    </source>
</evidence>
<sequence length="225" mass="24145">MRVLSCAAIAVCVASPAIAKSVILSPAASGSFVGEIPEGYDPENGNNCNTSRPGPVLWSAGTSDYGQIGNMGGWFFADDNRASFEFDISNVKKKVKSATLRFSALDHYGDGNSRNCIFAYTGDGVTTLDDYTLVGKSEIYSFEMEWNDSDGTYGLDGVFDITALLNVMLKEKADFLGIQFATDNYADTIIGLSDMRIVIESVPEPTTLALFGLGLAGLGLRRRRG</sequence>
<gene>
    <name evidence="3" type="ORF">GGQ98_001949</name>
</gene>
<proteinExistence type="predicted"/>
<dbReference type="RefSeq" id="WP_184068660.1">
    <property type="nucleotide sequence ID" value="NZ_JACHNZ010000020.1"/>
</dbReference>
<keyword evidence="1" id="KW-0732">Signal</keyword>
<feature type="domain" description="Ice-binding protein C-terminal" evidence="2">
    <location>
        <begin position="201"/>
        <end position="223"/>
    </location>
</feature>
<dbReference type="Pfam" id="PF07589">
    <property type="entry name" value="PEP-CTERM"/>
    <property type="match status" value="1"/>
</dbReference>
<dbReference type="InterPro" id="IPR013424">
    <property type="entry name" value="Ice-binding_C"/>
</dbReference>
<dbReference type="Proteomes" id="UP000566324">
    <property type="component" value="Unassembled WGS sequence"/>
</dbReference>
<reference evidence="3 4" key="1">
    <citation type="submission" date="2020-08" db="EMBL/GenBank/DDBJ databases">
        <title>Genomic Encyclopedia of Type Strains, Phase IV (KMG-IV): sequencing the most valuable type-strain genomes for metagenomic binning, comparative biology and taxonomic classification.</title>
        <authorList>
            <person name="Goeker M."/>
        </authorList>
    </citation>
    <scope>NUCLEOTIDE SEQUENCE [LARGE SCALE GENOMIC DNA]</scope>
    <source>
        <strain evidence="3 4">DSM 17328</strain>
    </source>
</reference>
<feature type="signal peptide" evidence="1">
    <location>
        <begin position="1"/>
        <end position="19"/>
    </location>
</feature>
<organism evidence="3 4">
    <name type="scientific">Sphingosinicella soli</name>
    <dbReference type="NCBI Taxonomy" id="333708"/>
    <lineage>
        <taxon>Bacteria</taxon>
        <taxon>Pseudomonadati</taxon>
        <taxon>Pseudomonadota</taxon>
        <taxon>Alphaproteobacteria</taxon>
        <taxon>Sphingomonadales</taxon>
        <taxon>Sphingosinicellaceae</taxon>
        <taxon>Sphingosinicella</taxon>
    </lineage>
</organism>
<evidence type="ECO:0000256" key="1">
    <source>
        <dbReference type="SAM" id="SignalP"/>
    </source>
</evidence>
<keyword evidence="4" id="KW-1185">Reference proteome</keyword>
<name>A0A7W7B1U3_9SPHN</name>
<evidence type="ECO:0000259" key="2">
    <source>
        <dbReference type="Pfam" id="PF07589"/>
    </source>
</evidence>
<dbReference type="AlphaFoldDB" id="A0A7W7B1U3"/>
<dbReference type="NCBIfam" id="TIGR02595">
    <property type="entry name" value="PEP_CTERM"/>
    <property type="match status" value="1"/>
</dbReference>
<comment type="caution">
    <text evidence="3">The sequence shown here is derived from an EMBL/GenBank/DDBJ whole genome shotgun (WGS) entry which is preliminary data.</text>
</comment>
<accession>A0A7W7B1U3</accession>
<evidence type="ECO:0000313" key="3">
    <source>
        <dbReference type="EMBL" id="MBB4632324.1"/>
    </source>
</evidence>
<dbReference type="EMBL" id="JACHNZ010000020">
    <property type="protein sequence ID" value="MBB4632324.1"/>
    <property type="molecule type" value="Genomic_DNA"/>
</dbReference>
<protein>
    <recommendedName>
        <fullName evidence="2">Ice-binding protein C-terminal domain-containing protein</fullName>
    </recommendedName>
</protein>